<organism evidence="4 5">
    <name type="scientific">Diploscapter pachys</name>
    <dbReference type="NCBI Taxonomy" id="2018661"/>
    <lineage>
        <taxon>Eukaryota</taxon>
        <taxon>Metazoa</taxon>
        <taxon>Ecdysozoa</taxon>
        <taxon>Nematoda</taxon>
        <taxon>Chromadorea</taxon>
        <taxon>Rhabditida</taxon>
        <taxon>Rhabditina</taxon>
        <taxon>Rhabditomorpha</taxon>
        <taxon>Rhabditoidea</taxon>
        <taxon>Rhabditidae</taxon>
        <taxon>Diploscapter</taxon>
    </lineage>
</organism>
<dbReference type="STRING" id="2018661.A0A2A2JVM6"/>
<evidence type="ECO:0008006" key="6">
    <source>
        <dbReference type="Google" id="ProtNLM"/>
    </source>
</evidence>
<proteinExistence type="predicted"/>
<dbReference type="InterPro" id="IPR001962">
    <property type="entry name" value="Asn_synthase"/>
</dbReference>
<dbReference type="Gene3D" id="3.40.50.620">
    <property type="entry name" value="HUPs"/>
    <property type="match status" value="1"/>
</dbReference>
<reference evidence="4 5" key="1">
    <citation type="journal article" date="2017" name="Curr. Biol.">
        <title>Genome architecture and evolution of a unichromosomal asexual nematode.</title>
        <authorList>
            <person name="Fradin H."/>
            <person name="Zegar C."/>
            <person name="Gutwein M."/>
            <person name="Lucas J."/>
            <person name="Kovtun M."/>
            <person name="Corcoran D."/>
            <person name="Baugh L.R."/>
            <person name="Kiontke K."/>
            <person name="Gunsalus K."/>
            <person name="Fitch D.H."/>
            <person name="Piano F."/>
        </authorList>
    </citation>
    <scope>NUCLEOTIDE SEQUENCE [LARGE SCALE GENOMIC DNA]</scope>
    <source>
        <strain evidence="4">PF1309</strain>
    </source>
</reference>
<name>A0A2A2JVM6_9BILA</name>
<keyword evidence="3" id="KW-0315">Glutamine amidotransferase</keyword>
<keyword evidence="1" id="KW-0028">Amino-acid biosynthesis</keyword>
<dbReference type="GO" id="GO:0006529">
    <property type="term" value="P:asparagine biosynthetic process"/>
    <property type="evidence" value="ECO:0007669"/>
    <property type="project" value="UniProtKB-KW"/>
</dbReference>
<dbReference type="CDD" id="cd01991">
    <property type="entry name" value="Asn_synthase_B_C"/>
    <property type="match status" value="1"/>
</dbReference>
<dbReference type="EMBL" id="LIAE01010198">
    <property type="protein sequence ID" value="PAV65731.1"/>
    <property type="molecule type" value="Genomic_DNA"/>
</dbReference>
<dbReference type="InterPro" id="IPR051857">
    <property type="entry name" value="Asn_synthetase_domain"/>
</dbReference>
<keyword evidence="5" id="KW-1185">Reference proteome</keyword>
<keyword evidence="2" id="KW-0061">Asparagine biosynthesis</keyword>
<dbReference type="GO" id="GO:0004066">
    <property type="term" value="F:asparagine synthase (glutamine-hydrolyzing) activity"/>
    <property type="evidence" value="ECO:0007669"/>
    <property type="project" value="InterPro"/>
</dbReference>
<protein>
    <recommendedName>
        <fullName evidence="6">Asparagine synthetase domain-containing protein</fullName>
    </recommendedName>
</protein>
<dbReference type="InterPro" id="IPR014729">
    <property type="entry name" value="Rossmann-like_a/b/a_fold"/>
</dbReference>
<evidence type="ECO:0000313" key="4">
    <source>
        <dbReference type="EMBL" id="PAV65731.1"/>
    </source>
</evidence>
<dbReference type="OrthoDB" id="10252281at2759"/>
<evidence type="ECO:0000256" key="3">
    <source>
        <dbReference type="ARBA" id="ARBA00022962"/>
    </source>
</evidence>
<gene>
    <name evidence="4" type="ORF">WR25_19688</name>
</gene>
<evidence type="ECO:0000313" key="5">
    <source>
        <dbReference type="Proteomes" id="UP000218231"/>
    </source>
</evidence>
<dbReference type="PANTHER" id="PTHR45937">
    <property type="entry name" value="ASPARAGINE SYNTHETASE DOMAIN-CONTAINING PROTEIN 1"/>
    <property type="match status" value="1"/>
</dbReference>
<evidence type="ECO:0000256" key="1">
    <source>
        <dbReference type="ARBA" id="ARBA00022605"/>
    </source>
</evidence>
<evidence type="ECO:0000256" key="2">
    <source>
        <dbReference type="ARBA" id="ARBA00022888"/>
    </source>
</evidence>
<dbReference type="Proteomes" id="UP000218231">
    <property type="component" value="Unassembled WGS sequence"/>
</dbReference>
<accession>A0A2A2JVM6</accession>
<dbReference type="AlphaFoldDB" id="A0A2A2JVM6"/>
<sequence length="486" mass="54004">MPQVNFKDFWSIDRGKVLFNAIFLDEKQSTISFFGTSEKLDKPTLDSLQSAAEISKAILSMSSAWSVVYYRPDLRILFIGRDLFGRLSLVCTYPDSGIFYVSSSVQRDISDTIWIDVPYGQVSAINVDLFEVDIFSYLEAYPDDQDRLYREMFPGKYRYFWTDLKPGLLEVSPEVEGPESSCPSEELFQGLIQATRRLLECDSSQEILNEGENNLAIAFSGGVDSLLVAHGVFESTSNYGSYSNLQIDLVNVAFGDDQSSCSKAPDRVRGLLGFSHLKQKYSNRKFRLILADISEAELHANRPVIAKAATPSTSVLDDSLACVLWFILRGTGLDSQTHELVSSPSKLYFVGSGADELFAGYGRHRTRYDRDGHSTVAEECALELRRLGSRNGGRDARVAAQHGKLLLSPFLEESIVGWANSLPILSKCDLSLPRGKGEKKIIREALIRLNSPHDAPKQAMQFGSRIAKMSNAGEKLKGSDISKHLS</sequence>
<dbReference type="PANTHER" id="PTHR45937:SF1">
    <property type="entry name" value="ASPARAGINE SYNTHETASE DOMAIN-CONTAINING PROTEIN 1"/>
    <property type="match status" value="1"/>
</dbReference>
<dbReference type="SUPFAM" id="SSF52402">
    <property type="entry name" value="Adenine nucleotide alpha hydrolases-like"/>
    <property type="match status" value="1"/>
</dbReference>
<comment type="caution">
    <text evidence="4">The sequence shown here is derived from an EMBL/GenBank/DDBJ whole genome shotgun (WGS) entry which is preliminary data.</text>
</comment>